<dbReference type="GO" id="GO:0005737">
    <property type="term" value="C:cytoplasm"/>
    <property type="evidence" value="ECO:0007669"/>
    <property type="project" value="TreeGrafter"/>
</dbReference>
<dbReference type="PANTHER" id="PTHR13931">
    <property type="entry name" value="UBIQUITINATION FACTOR E4"/>
    <property type="match status" value="1"/>
</dbReference>
<dbReference type="STRING" id="70667.A0A183T0E1"/>
<gene>
    <name evidence="7" type="ORF">SSLN_LOCUS9939</name>
</gene>
<evidence type="ECO:0000313" key="7">
    <source>
        <dbReference type="EMBL" id="VDL96324.1"/>
    </source>
</evidence>
<name>A0A183T0E1_SCHSO</name>
<accession>A0A183T0E1</accession>
<evidence type="ECO:0000256" key="5">
    <source>
        <dbReference type="ARBA" id="ARBA00023242"/>
    </source>
</evidence>
<keyword evidence="5" id="KW-0539">Nucleus</keyword>
<dbReference type="GO" id="GO:0036503">
    <property type="term" value="P:ERAD pathway"/>
    <property type="evidence" value="ECO:0007669"/>
    <property type="project" value="InterPro"/>
</dbReference>
<dbReference type="InterPro" id="IPR019474">
    <property type="entry name" value="Ub_conjug_fac_E4_core"/>
</dbReference>
<dbReference type="GO" id="GO:0034450">
    <property type="term" value="F:ubiquitin-ubiquitin ligase activity"/>
    <property type="evidence" value="ECO:0007669"/>
    <property type="project" value="InterPro"/>
</dbReference>
<dbReference type="GO" id="GO:0000151">
    <property type="term" value="C:ubiquitin ligase complex"/>
    <property type="evidence" value="ECO:0007669"/>
    <property type="project" value="InterPro"/>
</dbReference>
<evidence type="ECO:0000313" key="9">
    <source>
        <dbReference type="WBParaSite" id="SSLN_0001030501-mRNA-1"/>
    </source>
</evidence>
<organism evidence="9">
    <name type="scientific">Schistocephalus solidus</name>
    <name type="common">Tapeworm</name>
    <dbReference type="NCBI Taxonomy" id="70667"/>
    <lineage>
        <taxon>Eukaryota</taxon>
        <taxon>Metazoa</taxon>
        <taxon>Spiralia</taxon>
        <taxon>Lophotrochozoa</taxon>
        <taxon>Platyhelminthes</taxon>
        <taxon>Cestoda</taxon>
        <taxon>Eucestoda</taxon>
        <taxon>Diphyllobothriidea</taxon>
        <taxon>Diphyllobothriidae</taxon>
        <taxon>Schistocephalus</taxon>
    </lineage>
</organism>
<protein>
    <submittedName>
        <fullName evidence="9">Ufd2P_core domain-containing protein</fullName>
    </submittedName>
</protein>
<evidence type="ECO:0000259" key="6">
    <source>
        <dbReference type="Pfam" id="PF10408"/>
    </source>
</evidence>
<dbReference type="GO" id="GO:0005634">
    <property type="term" value="C:nucleus"/>
    <property type="evidence" value="ECO:0007669"/>
    <property type="project" value="UniProtKB-SubCell"/>
</dbReference>
<reference evidence="9" key="1">
    <citation type="submission" date="2016-06" db="UniProtKB">
        <authorList>
            <consortium name="WormBaseParasite"/>
        </authorList>
    </citation>
    <scope>IDENTIFICATION</scope>
</reference>
<dbReference type="EMBL" id="UYSU01035554">
    <property type="protein sequence ID" value="VDL96324.1"/>
    <property type="molecule type" value="Genomic_DNA"/>
</dbReference>
<dbReference type="InterPro" id="IPR045132">
    <property type="entry name" value="UBE4"/>
</dbReference>
<keyword evidence="8" id="KW-1185">Reference proteome</keyword>
<dbReference type="GO" id="GO:0006511">
    <property type="term" value="P:ubiquitin-dependent protein catabolic process"/>
    <property type="evidence" value="ECO:0007669"/>
    <property type="project" value="InterPro"/>
</dbReference>
<evidence type="ECO:0000256" key="3">
    <source>
        <dbReference type="ARBA" id="ARBA00022679"/>
    </source>
</evidence>
<comment type="pathway">
    <text evidence="2">Protein modification; protein ubiquitination.</text>
</comment>
<dbReference type="UniPathway" id="UPA00143"/>
<evidence type="ECO:0000313" key="8">
    <source>
        <dbReference type="Proteomes" id="UP000275846"/>
    </source>
</evidence>
<comment type="subcellular location">
    <subcellularLocation>
        <location evidence="1">Nucleus</location>
    </subcellularLocation>
</comment>
<keyword evidence="3" id="KW-0808">Transferase</keyword>
<evidence type="ECO:0000256" key="4">
    <source>
        <dbReference type="ARBA" id="ARBA00022786"/>
    </source>
</evidence>
<dbReference type="GO" id="GO:0000209">
    <property type="term" value="P:protein polyubiquitination"/>
    <property type="evidence" value="ECO:0007669"/>
    <property type="project" value="TreeGrafter"/>
</dbReference>
<sequence length="884" mass="98186">MEHMVYNVHSLMHIADDVERRGPLDTFSSFPIESYLDHIMSDLPSRRLSQRQRRSAIVEVIYLLGGEPISSPVEHSSVLTTVEVMDNESSDHAENRPTSDQPANFLGDVLNILSVHLVDCGSNPSQDPLSLTPSDLSDFVDNGAGDCSDICFELSKCISNVLISHLSLVCQGFFSLPACYQEDSGNPSQARSSESLSDNPLLHLILDEVRNSTLGSNSSGVVSNPPPSFMAKLKSGNLFLALECLASALSVETSSNWIKGKVVTPIFEKLLQDLNFKMRTCSIEDANHASFLTALGQLSGLVTVDGKRPVASLMLMLPNWKPPLDAFASAHGKVIEQLTFLGPFLSSSVFADDDAKVVECAFPNADAIESDVSASQQGLRYLLDIVWAKHFSLVRGLLTPKCSRLIVSLCITFPFCVASFVRLQNTRAAVLDFLSDGVILNFARSQIHYDEDVLASEGFVLNLSVLFQRLSVPIDQTCVDPNYLYSAHCRVDLKDITRLDGTMEDAQAYVETVALESSPPPKFSTECFYFTAWALNCGFMSSIRKHRRRLKAKADLERSIAQLQEFLNQARGVTSLPPDHVAKTERLLERTKLELACQKRALFCSETVLMHKSLLQAMSVYYSSLAQFIMRVAEADTVTCVSRSEFTPKQFAFLPEFFVDDIADFLLFVASSLLTPCLVEAGTLSSFVNFILFASCHAHFIRNPYLVAKCVEVLSYWCHPGSLGPGNTLRGVLETLANSRLVSALIRFYIDIESTGASNEFYDKFSIRFNISVIFITLWDVGFFKPHFLREANEDPAIFTKFINRMINDMSFLLEEALDGLKKVRELQELRNDAGRWSKLSRQQQLNNTAELGTHERQVGPPFPLPNVSGCRTLFSAFEQVPSG</sequence>
<evidence type="ECO:0000256" key="2">
    <source>
        <dbReference type="ARBA" id="ARBA00004906"/>
    </source>
</evidence>
<feature type="domain" description="Ubiquitin conjugation factor E4 core" evidence="6">
    <location>
        <begin position="417"/>
        <end position="859"/>
    </location>
</feature>
<proteinExistence type="predicted"/>
<dbReference type="AlphaFoldDB" id="A0A183T0E1"/>
<dbReference type="PANTHER" id="PTHR13931:SF2">
    <property type="entry name" value="UBIQUITIN CONJUGATION FACTOR E4 B"/>
    <property type="match status" value="1"/>
</dbReference>
<reference evidence="7 8" key="2">
    <citation type="submission" date="2018-11" db="EMBL/GenBank/DDBJ databases">
        <authorList>
            <consortium name="Pathogen Informatics"/>
        </authorList>
    </citation>
    <scope>NUCLEOTIDE SEQUENCE [LARGE SCALE GENOMIC DNA]</scope>
    <source>
        <strain evidence="7 8">NST_G2</strain>
    </source>
</reference>
<evidence type="ECO:0000256" key="1">
    <source>
        <dbReference type="ARBA" id="ARBA00004123"/>
    </source>
</evidence>
<dbReference type="OrthoDB" id="20295at2759"/>
<dbReference type="Proteomes" id="UP000275846">
    <property type="component" value="Unassembled WGS sequence"/>
</dbReference>
<dbReference type="WBParaSite" id="SSLN_0001030501-mRNA-1">
    <property type="protein sequence ID" value="SSLN_0001030501-mRNA-1"/>
    <property type="gene ID" value="SSLN_0001030501"/>
</dbReference>
<dbReference type="Pfam" id="PF10408">
    <property type="entry name" value="Ufd2P_core"/>
    <property type="match status" value="1"/>
</dbReference>
<keyword evidence="4" id="KW-0833">Ubl conjugation pathway</keyword>